<dbReference type="Gene3D" id="3.90.1150.10">
    <property type="entry name" value="Aspartate Aminotransferase, domain 1"/>
    <property type="match status" value="1"/>
</dbReference>
<dbReference type="PANTHER" id="PTHR43500:SF1">
    <property type="entry name" value="CYSTATHIONINE BETA-LYASE-RELATED"/>
    <property type="match status" value="1"/>
</dbReference>
<evidence type="ECO:0000313" key="8">
    <source>
        <dbReference type="EMBL" id="KUM26290.1"/>
    </source>
</evidence>
<dbReference type="PIRSF" id="PIRSF001434">
    <property type="entry name" value="CGS"/>
    <property type="match status" value="1"/>
</dbReference>
<keyword evidence="3 6" id="KW-0663">Pyridoxal phosphate</keyword>
<dbReference type="FunFam" id="3.40.640.10:FF:000046">
    <property type="entry name" value="Cystathionine gamma-lyase"/>
    <property type="match status" value="1"/>
</dbReference>
<dbReference type="InterPro" id="IPR000277">
    <property type="entry name" value="Cys/Met-Metab_PyrdxlP-dep_enz"/>
</dbReference>
<dbReference type="InterPro" id="IPR006233">
    <property type="entry name" value="Cys_b_lyase_bac"/>
</dbReference>
<evidence type="ECO:0000256" key="1">
    <source>
        <dbReference type="ARBA" id="ARBA00001933"/>
    </source>
</evidence>
<dbReference type="EMBL" id="LPWA01000107">
    <property type="protein sequence ID" value="KUM26290.1"/>
    <property type="molecule type" value="Genomic_DNA"/>
</dbReference>
<dbReference type="InterPro" id="IPR015422">
    <property type="entry name" value="PyrdxlP-dep_Trfase_small"/>
</dbReference>
<dbReference type="SUPFAM" id="SSF53383">
    <property type="entry name" value="PLP-dependent transferases"/>
    <property type="match status" value="1"/>
</dbReference>
<dbReference type="PANTHER" id="PTHR43500">
    <property type="entry name" value="CYSTATHIONINE BETA-LYASE-RELATED"/>
    <property type="match status" value="1"/>
</dbReference>
<reference evidence="8 9" key="1">
    <citation type="submission" date="2015-12" db="EMBL/GenBank/DDBJ databases">
        <title>Draft genome sequence of Mesorhizobium sp. UFLA 01-765, a multitolerant efficient symbiont and plant-growth promoting strain isolated from Zn-mining soil using Leucaena leucocephala as a trap plant.</title>
        <authorList>
            <person name="Rangel W.M."/>
            <person name="Thijs S."/>
            <person name="Longatti S.M."/>
            <person name="Moreira F.M."/>
            <person name="Weyens N."/>
            <person name="Vangronsveld J."/>
            <person name="Van Hamme J.D."/>
            <person name="Bottos E.M."/>
            <person name="Rineau F."/>
        </authorList>
    </citation>
    <scope>NUCLEOTIDE SEQUENCE [LARGE SCALE GENOMIC DNA]</scope>
    <source>
        <strain evidence="8 9">UFLA 01-765</strain>
    </source>
</reference>
<dbReference type="InterPro" id="IPR015421">
    <property type="entry name" value="PyrdxlP-dep_Trfase_major"/>
</dbReference>
<accession>A0A101KSN3</accession>
<sequence length="402" mass="43935">MTLSDDTSHVHPPKRSAEPFQAMAMAVERASTVVFDDLESFERRIDRLYDGFSYGLYGTPTSRQLEDHIAKLEGGSRALVVPSGMAAITLATMTACRGGERVLIPETLYGPARDMVGRFLAQLGIEATLYNPRLDGGIAELIDRRTRLVWVESPGSATFEVQDVPQVVTAAHEAGALVAADNTWASHLYFKPLARGVDMSMQALSKHAGGHGDLLMGSVAVHDEALFRRLKDTARFLGYGVSPEDCALCERGLMTMPVRMRHAEATAREVMSWLSRRSEVAQILHPSVATHPGHAVWKRDFTGSAGVFSLVLRPDLAETQSEVLRHFRLFRLGASWGGVHSLIAVSDPRKGRTGLGWLRPGPVWRLSIGLEALDDLLADLSQAFELFAESRQDGTAMADTST</sequence>
<name>A0A101KSN3_RHILI</name>
<comment type="cofactor">
    <cofactor evidence="1 7">
        <name>pyridoxal 5'-phosphate</name>
        <dbReference type="ChEBI" id="CHEBI:597326"/>
    </cofactor>
</comment>
<organism evidence="8 9">
    <name type="scientific">Rhizobium loti</name>
    <name type="common">Mesorhizobium loti</name>
    <dbReference type="NCBI Taxonomy" id="381"/>
    <lineage>
        <taxon>Bacteria</taxon>
        <taxon>Pseudomonadati</taxon>
        <taxon>Pseudomonadota</taxon>
        <taxon>Alphaproteobacteria</taxon>
        <taxon>Hyphomicrobiales</taxon>
        <taxon>Phyllobacteriaceae</taxon>
        <taxon>Mesorhizobium</taxon>
    </lineage>
</organism>
<evidence type="ECO:0000313" key="9">
    <source>
        <dbReference type="Proteomes" id="UP000053176"/>
    </source>
</evidence>
<dbReference type="AlphaFoldDB" id="A0A101KSN3"/>
<comment type="caution">
    <text evidence="8">The sequence shown here is derived from an EMBL/GenBank/DDBJ whole genome shotgun (WGS) entry which is preliminary data.</text>
</comment>
<dbReference type="InterPro" id="IPR015424">
    <property type="entry name" value="PyrdxlP-dep_Trfase"/>
</dbReference>
<dbReference type="Proteomes" id="UP000053176">
    <property type="component" value="Unassembled WGS sequence"/>
</dbReference>
<dbReference type="Pfam" id="PF01053">
    <property type="entry name" value="Cys_Met_Meta_PP"/>
    <property type="match status" value="1"/>
</dbReference>
<protein>
    <submittedName>
        <fullName evidence="8">Cystathionine beta-lyase</fullName>
    </submittedName>
</protein>
<comment type="similarity">
    <text evidence="2 7">Belongs to the trans-sulfuration enzymes family.</text>
</comment>
<gene>
    <name evidence="8" type="ORF">AU467_22330</name>
</gene>
<dbReference type="Gene3D" id="3.40.640.10">
    <property type="entry name" value="Type I PLP-dependent aspartate aminotransferase-like (Major domain)"/>
    <property type="match status" value="1"/>
</dbReference>
<dbReference type="GO" id="GO:0019450">
    <property type="term" value="P:L-cysteine catabolic process to pyruvate"/>
    <property type="evidence" value="ECO:0007669"/>
    <property type="project" value="TreeGrafter"/>
</dbReference>
<dbReference type="GO" id="GO:0047804">
    <property type="term" value="F:cysteine-S-conjugate beta-lyase activity"/>
    <property type="evidence" value="ECO:0007669"/>
    <property type="project" value="InterPro"/>
</dbReference>
<evidence type="ECO:0000256" key="4">
    <source>
        <dbReference type="ARBA" id="ARBA00023239"/>
    </source>
</evidence>
<dbReference type="GO" id="GO:0019346">
    <property type="term" value="P:transsulfuration"/>
    <property type="evidence" value="ECO:0007669"/>
    <property type="project" value="InterPro"/>
</dbReference>
<dbReference type="OrthoDB" id="9790858at2"/>
<evidence type="ECO:0000256" key="7">
    <source>
        <dbReference type="RuleBase" id="RU362118"/>
    </source>
</evidence>
<feature type="modified residue" description="N6-(pyridoxal phosphate)lysine" evidence="6">
    <location>
        <position position="206"/>
    </location>
</feature>
<dbReference type="GO" id="GO:0030170">
    <property type="term" value="F:pyridoxal phosphate binding"/>
    <property type="evidence" value="ECO:0007669"/>
    <property type="project" value="InterPro"/>
</dbReference>
<comment type="catalytic activity">
    <reaction evidence="5">
        <text>L,L-cystathionine + H2O = L-homocysteine + pyruvate + NH4(+)</text>
        <dbReference type="Rhea" id="RHEA:13965"/>
        <dbReference type="ChEBI" id="CHEBI:15361"/>
        <dbReference type="ChEBI" id="CHEBI:15377"/>
        <dbReference type="ChEBI" id="CHEBI:28938"/>
        <dbReference type="ChEBI" id="CHEBI:58161"/>
        <dbReference type="ChEBI" id="CHEBI:58199"/>
    </reaction>
</comment>
<evidence type="ECO:0000256" key="6">
    <source>
        <dbReference type="PIRSR" id="PIRSR001434-2"/>
    </source>
</evidence>
<keyword evidence="4 8" id="KW-0456">Lyase</keyword>
<proteinExistence type="inferred from homology"/>
<evidence type="ECO:0000256" key="2">
    <source>
        <dbReference type="ARBA" id="ARBA00009077"/>
    </source>
</evidence>
<evidence type="ECO:0000256" key="3">
    <source>
        <dbReference type="ARBA" id="ARBA00022898"/>
    </source>
</evidence>
<evidence type="ECO:0000256" key="5">
    <source>
        <dbReference type="ARBA" id="ARBA00047517"/>
    </source>
</evidence>